<dbReference type="Proteomes" id="UP001208567">
    <property type="component" value="Unassembled WGS sequence"/>
</dbReference>
<feature type="transmembrane region" description="Helical" evidence="6">
    <location>
        <begin position="141"/>
        <end position="158"/>
    </location>
</feature>
<feature type="transmembrane region" description="Helical" evidence="6">
    <location>
        <begin position="12"/>
        <end position="32"/>
    </location>
</feature>
<protein>
    <submittedName>
        <fullName evidence="8">MFS transporter</fullName>
    </submittedName>
</protein>
<dbReference type="EMBL" id="BRXR01000001">
    <property type="protein sequence ID" value="GLC30260.1"/>
    <property type="molecule type" value="Genomic_DNA"/>
</dbReference>
<proteinExistence type="predicted"/>
<feature type="transmembrane region" description="Helical" evidence="6">
    <location>
        <begin position="44"/>
        <end position="64"/>
    </location>
</feature>
<dbReference type="PROSITE" id="PS50850">
    <property type="entry name" value="MFS"/>
    <property type="match status" value="2"/>
</dbReference>
<feature type="transmembrane region" description="Helical" evidence="6">
    <location>
        <begin position="164"/>
        <end position="184"/>
    </location>
</feature>
<dbReference type="Gene3D" id="1.20.1250.20">
    <property type="entry name" value="MFS general substrate transporter like domains"/>
    <property type="match status" value="2"/>
</dbReference>
<dbReference type="SUPFAM" id="SSF103473">
    <property type="entry name" value="MFS general substrate transporter"/>
    <property type="match status" value="1"/>
</dbReference>
<evidence type="ECO:0000256" key="1">
    <source>
        <dbReference type="ARBA" id="ARBA00004651"/>
    </source>
</evidence>
<dbReference type="PANTHER" id="PTHR23528:SF1">
    <property type="entry name" value="MAJOR FACILITATOR SUPERFAMILY (MFS) PROFILE DOMAIN-CONTAINING PROTEIN"/>
    <property type="match status" value="1"/>
</dbReference>
<evidence type="ECO:0000313" key="9">
    <source>
        <dbReference type="Proteomes" id="UP001208567"/>
    </source>
</evidence>
<dbReference type="PANTHER" id="PTHR23528">
    <property type="match status" value="1"/>
</dbReference>
<evidence type="ECO:0000256" key="5">
    <source>
        <dbReference type="ARBA" id="ARBA00023136"/>
    </source>
</evidence>
<dbReference type="InterPro" id="IPR036259">
    <property type="entry name" value="MFS_trans_sf"/>
</dbReference>
<feature type="transmembrane region" description="Helical" evidence="6">
    <location>
        <begin position="204"/>
        <end position="227"/>
    </location>
</feature>
<name>A0ABQ5N550_9CLOT</name>
<comment type="caution">
    <text evidence="8">The sequence shown here is derived from an EMBL/GenBank/DDBJ whole genome shotgun (WGS) entry which is preliminary data.</text>
</comment>
<evidence type="ECO:0000256" key="3">
    <source>
        <dbReference type="ARBA" id="ARBA00022692"/>
    </source>
</evidence>
<evidence type="ECO:0000256" key="6">
    <source>
        <dbReference type="SAM" id="Phobius"/>
    </source>
</evidence>
<dbReference type="RefSeq" id="WP_264849526.1">
    <property type="nucleotide sequence ID" value="NZ_BRXR01000001.1"/>
</dbReference>
<feature type="domain" description="Major facilitator superfamily (MFS) profile" evidence="7">
    <location>
        <begin position="206"/>
        <end position="395"/>
    </location>
</feature>
<feature type="transmembrane region" description="Helical" evidence="6">
    <location>
        <begin position="297"/>
        <end position="319"/>
    </location>
</feature>
<feature type="transmembrane region" description="Helical" evidence="6">
    <location>
        <begin position="331"/>
        <end position="353"/>
    </location>
</feature>
<feature type="transmembrane region" description="Helical" evidence="6">
    <location>
        <begin position="76"/>
        <end position="94"/>
    </location>
</feature>
<keyword evidence="5 6" id="KW-0472">Membrane</keyword>
<feature type="transmembrane region" description="Helical" evidence="6">
    <location>
        <begin position="359"/>
        <end position="378"/>
    </location>
</feature>
<keyword evidence="4 6" id="KW-1133">Transmembrane helix</keyword>
<feature type="transmembrane region" description="Helical" evidence="6">
    <location>
        <begin position="100"/>
        <end position="120"/>
    </location>
</feature>
<evidence type="ECO:0000256" key="4">
    <source>
        <dbReference type="ARBA" id="ARBA00022989"/>
    </source>
</evidence>
<keyword evidence="2" id="KW-0813">Transport</keyword>
<sequence>MKKKFVPYVVGIPNLSVGLLWAMNMSLIPMLVGTVTDSNRMLGLLVSMGAFTGIFVQYLAGIISDRSNFKMGKRKPFILGGAIIAAIFIMILPFSKSYVLMFVCAFLFYFSLNFFQGPYYTLIPEVVDDNQLGLANGFSKIISVLGSGVILVTGPMLWDKNHSFPFLAAAVLGIISVMIGTLPIKENKEKYTKPTKISFDFIKYPSVLMLFASVFFIFLSYGCITPYFVKYCAQQLNFSNATASNGLFVLTIVGALFAVPAGIVSDKINRKVVLLAGTVIFTVGLGLAAFATSVLSLYLLLSLIGIGFICIQVTIYAILAEIVPPERLGEFMGIMNLFISLSQWIATLVMGWILDTAGFKYFFPVAAVIMFIAAIVVFSSKFNKFVNASNSSVRM</sequence>
<dbReference type="InterPro" id="IPR011701">
    <property type="entry name" value="MFS"/>
</dbReference>
<dbReference type="Pfam" id="PF07690">
    <property type="entry name" value="MFS_1"/>
    <property type="match status" value="2"/>
</dbReference>
<keyword evidence="9" id="KW-1185">Reference proteome</keyword>
<feature type="transmembrane region" description="Helical" evidence="6">
    <location>
        <begin position="247"/>
        <end position="265"/>
    </location>
</feature>
<keyword evidence="3 6" id="KW-0812">Transmembrane</keyword>
<evidence type="ECO:0000256" key="2">
    <source>
        <dbReference type="ARBA" id="ARBA00022448"/>
    </source>
</evidence>
<reference evidence="8 9" key="1">
    <citation type="journal article" date="2024" name="Int. J. Syst. Evol. Microbiol.">
        <title>Clostridium omnivorum sp. nov., isolated from anoxic soil under the treatment of reductive soil disinfestation.</title>
        <authorList>
            <person name="Ueki A."/>
            <person name="Tonouchi A."/>
            <person name="Kaku N."/>
            <person name="Honma S."/>
            <person name="Ueki K."/>
        </authorList>
    </citation>
    <scope>NUCLEOTIDE SEQUENCE [LARGE SCALE GENOMIC DNA]</scope>
    <source>
        <strain evidence="8 9">E14</strain>
    </source>
</reference>
<comment type="subcellular location">
    <subcellularLocation>
        <location evidence="1">Cell membrane</location>
        <topology evidence="1">Multi-pass membrane protein</topology>
    </subcellularLocation>
</comment>
<organism evidence="8 9">
    <name type="scientific">Clostridium omnivorum</name>
    <dbReference type="NCBI Taxonomy" id="1604902"/>
    <lineage>
        <taxon>Bacteria</taxon>
        <taxon>Bacillati</taxon>
        <taxon>Bacillota</taxon>
        <taxon>Clostridia</taxon>
        <taxon>Eubacteriales</taxon>
        <taxon>Clostridiaceae</taxon>
        <taxon>Clostridium</taxon>
    </lineage>
</organism>
<feature type="domain" description="Major facilitator superfamily (MFS) profile" evidence="7">
    <location>
        <begin position="1"/>
        <end position="188"/>
    </location>
</feature>
<evidence type="ECO:0000313" key="8">
    <source>
        <dbReference type="EMBL" id="GLC30260.1"/>
    </source>
</evidence>
<dbReference type="InterPro" id="IPR020846">
    <property type="entry name" value="MFS_dom"/>
</dbReference>
<feature type="transmembrane region" description="Helical" evidence="6">
    <location>
        <begin position="272"/>
        <end position="291"/>
    </location>
</feature>
<accession>A0ABQ5N550</accession>
<evidence type="ECO:0000259" key="7">
    <source>
        <dbReference type="PROSITE" id="PS50850"/>
    </source>
</evidence>
<gene>
    <name evidence="8" type="ORF">bsdE14_16700</name>
</gene>